<keyword evidence="5" id="KW-0378">Hydrolase</keyword>
<sequence length="569" mass="61054">MPAIEPVCILLGRVGAAVAVDRRDGAGELISHEEMPLADLAAWVARHEGPSVRWVWNDTPQWYPALLASGVRVARCHDLRLCRAILRSSALVADSAPFDADGRWDAASEARVDPDDGLFDLAEFAERGLPSSPDDTANEWMRQRAALRDPDTGGRLRILTAAESAGALVAAELRSAGVPWDAAEHDRILTDTLGARTHGVPQRMQELATQVRVALDDAAVSLDSQPKLLRALHRAGIPAQSTARWELAEYAHPAIAPLIEYKKLARLYSANGWSWLEEWVRDARFRPTYVPGGVVTGRWASSGGGALQLPRPLRAAVRADPGWRLVVADVAQLEPRVLAAMSRDGALAGAARGADLYDGIVAAGAVSTRAEAKIAVLGAMYGATTGESGRLLPGLRRTYPAAMALVDAAAKAGEDGEVVSTWLGRTSPLPSAQWRHAQSAATEDGATSADVSRARQWARERGRFTRNFIVQGTAAEWALVWLAELRRRLAELAPTDGARAEASGVAFAQRAHLAFFLHDEVIVHTPAERAQEVADAVQDASDAAGAALFGDFPIDFPLDVRIGQTARED</sequence>
<evidence type="ECO:0000256" key="3">
    <source>
        <dbReference type="ARBA" id="ARBA00049244"/>
    </source>
</evidence>
<evidence type="ECO:0000313" key="5">
    <source>
        <dbReference type="EMBL" id="GAA3625479.1"/>
    </source>
</evidence>
<proteinExistence type="predicted"/>
<evidence type="ECO:0000256" key="1">
    <source>
        <dbReference type="ARBA" id="ARBA00012417"/>
    </source>
</evidence>
<accession>A0ABP7A5P0</accession>
<dbReference type="InterPro" id="IPR043502">
    <property type="entry name" value="DNA/RNA_pol_sf"/>
</dbReference>
<keyword evidence="5" id="KW-0540">Nuclease</keyword>
<dbReference type="CDD" id="cd06444">
    <property type="entry name" value="DNA_pol_A"/>
    <property type="match status" value="1"/>
</dbReference>
<dbReference type="NCBIfam" id="NF011538">
    <property type="entry name" value="PRK14975.1-1"/>
    <property type="match status" value="1"/>
</dbReference>
<dbReference type="Pfam" id="PF00476">
    <property type="entry name" value="DNA_pol_A"/>
    <property type="match status" value="1"/>
</dbReference>
<dbReference type="Proteomes" id="UP001501697">
    <property type="component" value="Unassembled WGS sequence"/>
</dbReference>
<keyword evidence="6" id="KW-1185">Reference proteome</keyword>
<reference evidence="6" key="1">
    <citation type="journal article" date="2019" name="Int. J. Syst. Evol. Microbiol.">
        <title>The Global Catalogue of Microorganisms (GCM) 10K type strain sequencing project: providing services to taxonomists for standard genome sequencing and annotation.</title>
        <authorList>
            <consortium name="The Broad Institute Genomics Platform"/>
            <consortium name="The Broad Institute Genome Sequencing Center for Infectious Disease"/>
            <person name="Wu L."/>
            <person name="Ma J."/>
        </authorList>
    </citation>
    <scope>NUCLEOTIDE SEQUENCE [LARGE SCALE GENOMIC DNA]</scope>
    <source>
        <strain evidence="6">JCM 16544</strain>
    </source>
</reference>
<feature type="domain" description="DNA-directed DNA polymerase family A palm" evidence="4">
    <location>
        <begin position="310"/>
        <end position="529"/>
    </location>
</feature>
<gene>
    <name evidence="5" type="ORF">GCM10022200_04790</name>
</gene>
<dbReference type="RefSeq" id="WP_344736262.1">
    <property type="nucleotide sequence ID" value="NZ_BAAAYU010000001.1"/>
</dbReference>
<evidence type="ECO:0000259" key="4">
    <source>
        <dbReference type="SMART" id="SM00482"/>
    </source>
</evidence>
<comment type="caution">
    <text evidence="5">The sequence shown here is derived from an EMBL/GenBank/DDBJ whole genome shotgun (WGS) entry which is preliminary data.</text>
</comment>
<dbReference type="Gene3D" id="1.10.150.20">
    <property type="entry name" value="5' to 3' exonuclease, C-terminal subdomain"/>
    <property type="match status" value="1"/>
</dbReference>
<organism evidence="5 6">
    <name type="scientific">Microbacterium awajiense</name>
    <dbReference type="NCBI Taxonomy" id="415214"/>
    <lineage>
        <taxon>Bacteria</taxon>
        <taxon>Bacillati</taxon>
        <taxon>Actinomycetota</taxon>
        <taxon>Actinomycetes</taxon>
        <taxon>Micrococcales</taxon>
        <taxon>Microbacteriaceae</taxon>
        <taxon>Microbacterium</taxon>
    </lineage>
</organism>
<dbReference type="InterPro" id="IPR001098">
    <property type="entry name" value="DNA-dir_DNA_pol_A_palm_dom"/>
</dbReference>
<dbReference type="SUPFAM" id="SSF56672">
    <property type="entry name" value="DNA/RNA polymerases"/>
    <property type="match status" value="1"/>
</dbReference>
<dbReference type="EC" id="2.7.7.7" evidence="1"/>
<dbReference type="PANTHER" id="PTHR10133">
    <property type="entry name" value="DNA POLYMERASE I"/>
    <property type="match status" value="1"/>
</dbReference>
<dbReference type="SMART" id="SM00482">
    <property type="entry name" value="POLAc"/>
    <property type="match status" value="1"/>
</dbReference>
<dbReference type="InterPro" id="IPR002298">
    <property type="entry name" value="DNA_polymerase_A"/>
</dbReference>
<dbReference type="EMBL" id="BAAAYU010000001">
    <property type="protein sequence ID" value="GAA3625479.1"/>
    <property type="molecule type" value="Genomic_DNA"/>
</dbReference>
<protein>
    <recommendedName>
        <fullName evidence="1">DNA-directed DNA polymerase</fullName>
        <ecNumber evidence="1">2.7.7.7</ecNumber>
    </recommendedName>
</protein>
<evidence type="ECO:0000313" key="6">
    <source>
        <dbReference type="Proteomes" id="UP001501697"/>
    </source>
</evidence>
<dbReference type="Gene3D" id="3.30.70.370">
    <property type="match status" value="1"/>
</dbReference>
<comment type="catalytic activity">
    <reaction evidence="3">
        <text>DNA(n) + a 2'-deoxyribonucleoside 5'-triphosphate = DNA(n+1) + diphosphate</text>
        <dbReference type="Rhea" id="RHEA:22508"/>
        <dbReference type="Rhea" id="RHEA-COMP:17339"/>
        <dbReference type="Rhea" id="RHEA-COMP:17340"/>
        <dbReference type="ChEBI" id="CHEBI:33019"/>
        <dbReference type="ChEBI" id="CHEBI:61560"/>
        <dbReference type="ChEBI" id="CHEBI:173112"/>
        <dbReference type="EC" id="2.7.7.7"/>
    </reaction>
</comment>
<dbReference type="PANTHER" id="PTHR10133:SF27">
    <property type="entry name" value="DNA POLYMERASE NU"/>
    <property type="match status" value="1"/>
</dbReference>
<keyword evidence="2" id="KW-0235">DNA replication</keyword>
<evidence type="ECO:0000256" key="2">
    <source>
        <dbReference type="ARBA" id="ARBA00022705"/>
    </source>
</evidence>
<dbReference type="GO" id="GO:0004527">
    <property type="term" value="F:exonuclease activity"/>
    <property type="evidence" value="ECO:0007669"/>
    <property type="project" value="UniProtKB-KW"/>
</dbReference>
<keyword evidence="5" id="KW-0269">Exonuclease</keyword>
<name>A0ABP7A5P0_9MICO</name>